<reference evidence="1" key="2">
    <citation type="submission" date="2015-06" db="UniProtKB">
        <authorList>
            <consortium name="EnsemblProtists"/>
        </authorList>
    </citation>
    <scope>IDENTIFICATION</scope>
    <source>
        <strain evidence="1">Emoy2</strain>
    </source>
</reference>
<evidence type="ECO:0000313" key="2">
    <source>
        <dbReference type="Proteomes" id="UP000011713"/>
    </source>
</evidence>
<dbReference type="EnsemblProtists" id="HpaT809285">
    <property type="protein sequence ID" value="HpaP809285"/>
    <property type="gene ID" value="HpaG809285"/>
</dbReference>
<organism evidence="1 2">
    <name type="scientific">Hyaloperonospora arabidopsidis (strain Emoy2)</name>
    <name type="common">Downy mildew agent</name>
    <name type="synonym">Peronospora arabidopsidis</name>
    <dbReference type="NCBI Taxonomy" id="559515"/>
    <lineage>
        <taxon>Eukaryota</taxon>
        <taxon>Sar</taxon>
        <taxon>Stramenopiles</taxon>
        <taxon>Oomycota</taxon>
        <taxon>Peronosporomycetes</taxon>
        <taxon>Peronosporales</taxon>
        <taxon>Peronosporaceae</taxon>
        <taxon>Hyaloperonospora</taxon>
    </lineage>
</organism>
<evidence type="ECO:0000313" key="1">
    <source>
        <dbReference type="EnsemblProtists" id="HpaP809285"/>
    </source>
</evidence>
<name>M4BS94_HYAAE</name>
<dbReference type="AlphaFoldDB" id="M4BS94"/>
<dbReference type="InParanoid" id="M4BS94"/>
<protein>
    <submittedName>
        <fullName evidence="1">Uncharacterized protein</fullName>
    </submittedName>
</protein>
<dbReference type="EMBL" id="JH598696">
    <property type="status" value="NOT_ANNOTATED_CDS"/>
    <property type="molecule type" value="Genomic_DNA"/>
</dbReference>
<keyword evidence="2" id="KW-1185">Reference proteome</keyword>
<dbReference type="STRING" id="559515.M4BS94"/>
<dbReference type="VEuPathDB" id="FungiDB:HpaG809285"/>
<dbReference type="HOGENOM" id="CLU_1646987_0_0_1"/>
<proteinExistence type="predicted"/>
<accession>M4BS94</accession>
<dbReference type="Proteomes" id="UP000011713">
    <property type="component" value="Unassembled WGS sequence"/>
</dbReference>
<reference evidence="2" key="1">
    <citation type="journal article" date="2010" name="Science">
        <title>Signatures of adaptation to obligate biotrophy in the Hyaloperonospora arabidopsidis genome.</title>
        <authorList>
            <person name="Baxter L."/>
            <person name="Tripathy S."/>
            <person name="Ishaque N."/>
            <person name="Boot N."/>
            <person name="Cabral A."/>
            <person name="Kemen E."/>
            <person name="Thines M."/>
            <person name="Ah-Fong A."/>
            <person name="Anderson R."/>
            <person name="Badejoko W."/>
            <person name="Bittner-Eddy P."/>
            <person name="Boore J.L."/>
            <person name="Chibucos M.C."/>
            <person name="Coates M."/>
            <person name="Dehal P."/>
            <person name="Delehaunty K."/>
            <person name="Dong S."/>
            <person name="Downton P."/>
            <person name="Dumas B."/>
            <person name="Fabro G."/>
            <person name="Fronick C."/>
            <person name="Fuerstenberg S.I."/>
            <person name="Fulton L."/>
            <person name="Gaulin E."/>
            <person name="Govers F."/>
            <person name="Hughes L."/>
            <person name="Humphray S."/>
            <person name="Jiang R.H."/>
            <person name="Judelson H."/>
            <person name="Kamoun S."/>
            <person name="Kyung K."/>
            <person name="Meijer H."/>
            <person name="Minx P."/>
            <person name="Morris P."/>
            <person name="Nelson J."/>
            <person name="Phuntumart V."/>
            <person name="Qutob D."/>
            <person name="Rehmany A."/>
            <person name="Rougon-Cardoso A."/>
            <person name="Ryden P."/>
            <person name="Torto-Alalibo T."/>
            <person name="Studholme D."/>
            <person name="Wang Y."/>
            <person name="Win J."/>
            <person name="Wood J."/>
            <person name="Clifton S.W."/>
            <person name="Rogers J."/>
            <person name="Van den Ackerveken G."/>
            <person name="Jones J.D."/>
            <person name="McDowell J.M."/>
            <person name="Beynon J."/>
            <person name="Tyler B.M."/>
        </authorList>
    </citation>
    <scope>NUCLEOTIDE SEQUENCE [LARGE SCALE GENOMIC DNA]</scope>
    <source>
        <strain evidence="2">Emoy2</strain>
    </source>
</reference>
<sequence>MVLESLSGVPGTALLSQWNVVSIFTSVARASQAQNVRELPTPSITRLHSEQTVVCGTTAPRKVAGVPKLSNELKKGYCENVQLVKQTLHSHFGSQQVPRLNTINASIVDKIIGDMLWDLDEVEGESHTNMMQPFVEISDESEDLKDGEGGDLYRIDIKSSL</sequence>